<accession>A0A1C5IW43</accession>
<evidence type="ECO:0000313" key="4">
    <source>
        <dbReference type="EMBL" id="SCG62564.1"/>
    </source>
</evidence>
<evidence type="ECO:0000259" key="3">
    <source>
        <dbReference type="Pfam" id="PF12862"/>
    </source>
</evidence>
<evidence type="ECO:0000256" key="1">
    <source>
        <dbReference type="PROSITE-ProRule" id="PRU00339"/>
    </source>
</evidence>
<dbReference type="SUPFAM" id="SSF48452">
    <property type="entry name" value="TPR-like"/>
    <property type="match status" value="3"/>
</dbReference>
<dbReference type="Gene3D" id="1.25.40.10">
    <property type="entry name" value="Tetratricopeptide repeat domain"/>
    <property type="match status" value="3"/>
</dbReference>
<dbReference type="SMART" id="SM00028">
    <property type="entry name" value="TPR"/>
    <property type="match status" value="3"/>
</dbReference>
<dbReference type="PROSITE" id="PS50005">
    <property type="entry name" value="TPR"/>
    <property type="match status" value="1"/>
</dbReference>
<dbReference type="EMBL" id="FMDM01000007">
    <property type="protein sequence ID" value="SCG62564.1"/>
    <property type="molecule type" value="Genomic_DNA"/>
</dbReference>
<feature type="region of interest" description="Disordered" evidence="2">
    <location>
        <begin position="399"/>
        <end position="451"/>
    </location>
</feature>
<feature type="repeat" description="TPR" evidence="1">
    <location>
        <begin position="521"/>
        <end position="554"/>
    </location>
</feature>
<dbReference type="Pfam" id="PF12862">
    <property type="entry name" value="ANAPC5"/>
    <property type="match status" value="1"/>
</dbReference>
<feature type="domain" description="Anaphase-promoting complex subunit 5" evidence="3">
    <location>
        <begin position="296"/>
        <end position="334"/>
    </location>
</feature>
<dbReference type="OrthoDB" id="3332386at2"/>
<reference evidence="5" key="1">
    <citation type="submission" date="2016-06" db="EMBL/GenBank/DDBJ databases">
        <authorList>
            <person name="Varghese N."/>
            <person name="Submissions Spin"/>
        </authorList>
    </citation>
    <scope>NUCLEOTIDE SEQUENCE [LARGE SCALE GENOMIC DNA]</scope>
    <source>
        <strain evidence="5">DSM 45647</strain>
    </source>
</reference>
<gene>
    <name evidence="4" type="ORF">GA0070213_107226</name>
</gene>
<protein>
    <submittedName>
        <fullName evidence="4">Anaphase-promoting complex subunit 5</fullName>
    </submittedName>
</protein>
<dbReference type="InterPro" id="IPR011990">
    <property type="entry name" value="TPR-like_helical_dom_sf"/>
</dbReference>
<dbReference type="InterPro" id="IPR026000">
    <property type="entry name" value="Apc5_dom"/>
</dbReference>
<organism evidence="4 5">
    <name type="scientific">Micromonospora humi</name>
    <dbReference type="NCBI Taxonomy" id="745366"/>
    <lineage>
        <taxon>Bacteria</taxon>
        <taxon>Bacillati</taxon>
        <taxon>Actinomycetota</taxon>
        <taxon>Actinomycetes</taxon>
        <taxon>Micromonosporales</taxon>
        <taxon>Micromonosporaceae</taxon>
        <taxon>Micromonospora</taxon>
    </lineage>
</organism>
<dbReference type="Proteomes" id="UP000199360">
    <property type="component" value="Unassembled WGS sequence"/>
</dbReference>
<dbReference type="AlphaFoldDB" id="A0A1C5IW43"/>
<dbReference type="STRING" id="745366.GA0070213_107226"/>
<name>A0A1C5IW43_9ACTN</name>
<feature type="compositionally biased region" description="Low complexity" evidence="2">
    <location>
        <begin position="404"/>
        <end position="419"/>
    </location>
</feature>
<dbReference type="InterPro" id="IPR019734">
    <property type="entry name" value="TPR_rpt"/>
</dbReference>
<proteinExistence type="predicted"/>
<dbReference type="Pfam" id="PF13374">
    <property type="entry name" value="TPR_10"/>
    <property type="match status" value="1"/>
</dbReference>
<evidence type="ECO:0000256" key="2">
    <source>
        <dbReference type="SAM" id="MobiDB-lite"/>
    </source>
</evidence>
<evidence type="ECO:0000313" key="5">
    <source>
        <dbReference type="Proteomes" id="UP000199360"/>
    </source>
</evidence>
<sequence length="605" mass="64373">MSLVVRIALLRPLARLGPQRWGPGLAEVLVTRSHQVSGLPGSDARRAAAAREAVVLCRRLAAERPDQHRVALARALTARAVAPDGAPATEAIDQLREAIGYVEDTDDRSALVVLATARGLLALNLHLRGEVREALRLALRARSTWRACGPLRPMERMRLARALLTIGDVKEALGRTEEANTVRREALELHRSLSAYRRLQWTSLAVSAATDLAQGLSVTGPVREALDLIEGSRVDRETLGRFLPGQGRPLLARAVLIEAECRAQLGDPEAAVRLAEQAVDDRRALVAAGRPGSRAELAHGLLVLGDLTARAGRPDQATAHLTEAASLARNGHDDLLARALLDLLDLRLAAEERAAVGVLLAEALPICREHVERLPEVWRPRLARALLIRCALAVSEPPADADSHGSAAEAPADADSGASTAELPLRDGTSPPDGPAGNVPTGSGTEGGGVADGREAVELARLLAGADPAYRGLLGGCLFALALAVNLAGDPHGSAELLRECVAVRRELFADDPVAYRLGLAEALCNLGNRVHALGRLEEAVEIYRECLDLLRADPARIEAAELLTPLRNLGGTLWRLDRRAEAERVRDEIAAVEKAVGGERSGPP</sequence>
<keyword evidence="1" id="KW-0802">TPR repeat</keyword>
<dbReference type="RefSeq" id="WP_091063909.1">
    <property type="nucleotide sequence ID" value="NZ_FMDM01000007.1"/>
</dbReference>
<keyword evidence="5" id="KW-1185">Reference proteome</keyword>